<comment type="caution">
    <text evidence="6">The sequence shown here is derived from an EMBL/GenBank/DDBJ whole genome shotgun (WGS) entry which is preliminary data.</text>
</comment>
<evidence type="ECO:0000256" key="4">
    <source>
        <dbReference type="SAM" id="MobiDB-lite"/>
    </source>
</evidence>
<evidence type="ECO:0000256" key="3">
    <source>
        <dbReference type="ARBA" id="ARBA00023163"/>
    </source>
</evidence>
<dbReference type="InterPro" id="IPR018060">
    <property type="entry name" value="HTH_AraC"/>
</dbReference>
<proteinExistence type="predicted"/>
<feature type="domain" description="HTH araC/xylS-type" evidence="5">
    <location>
        <begin position="237"/>
        <end position="335"/>
    </location>
</feature>
<dbReference type="SMART" id="SM00342">
    <property type="entry name" value="HTH_ARAC"/>
    <property type="match status" value="1"/>
</dbReference>
<evidence type="ECO:0000256" key="1">
    <source>
        <dbReference type="ARBA" id="ARBA00023015"/>
    </source>
</evidence>
<dbReference type="InterPro" id="IPR018062">
    <property type="entry name" value="HTH_AraC-typ_CS"/>
</dbReference>
<keyword evidence="1" id="KW-0805">Transcription regulation</keyword>
<gene>
    <name evidence="6" type="ORF">OQ252_07340</name>
</gene>
<dbReference type="PROSITE" id="PS00041">
    <property type="entry name" value="HTH_ARAC_FAMILY_1"/>
    <property type="match status" value="1"/>
</dbReference>
<dbReference type="Pfam" id="PF12852">
    <property type="entry name" value="Cupin_6"/>
    <property type="match status" value="1"/>
</dbReference>
<keyword evidence="2" id="KW-0238">DNA-binding</keyword>
<dbReference type="PANTHER" id="PTHR46796">
    <property type="entry name" value="HTH-TYPE TRANSCRIPTIONAL ACTIVATOR RHAS-RELATED"/>
    <property type="match status" value="1"/>
</dbReference>
<dbReference type="EMBL" id="JAPIUX010000005">
    <property type="protein sequence ID" value="MCX2561210.1"/>
    <property type="molecule type" value="Genomic_DNA"/>
</dbReference>
<feature type="region of interest" description="Disordered" evidence="4">
    <location>
        <begin position="331"/>
        <end position="354"/>
    </location>
</feature>
<reference evidence="6 7" key="1">
    <citation type="submission" date="2022-11" db="EMBL/GenBank/DDBJ databases">
        <title>Genome sequencing of Acetobacter type strain.</title>
        <authorList>
            <person name="Heo J."/>
            <person name="Lee D."/>
            <person name="Han B.-H."/>
            <person name="Hong S.-B."/>
            <person name="Kwon S.-W."/>
        </authorList>
    </citation>
    <scope>NUCLEOTIDE SEQUENCE [LARGE SCALE GENOMIC DNA]</scope>
    <source>
        <strain evidence="6 7">KACC 21251</strain>
    </source>
</reference>
<sequence length="366" mass="40600">MTDLPDYAAPKYCVEYERSTTYRPNLVVDRPETSPMDPLSEILSLLRLRSYISGGFDAGGKWAVQFGAHEGIKFQAVIAGQCWVMVEGMSEPQKIVAGEGFLLARGRPFCVASDLSVPPVDIRTLLPPVPDGRIVTYNTGGEFLSIGGFFTLADDQTDLLLKMLPPLIHIREEPNRMTLRWCVERMRQELQDPQPGGFIVAQQLATLLLVQALRQHLSDEQRGGVGWLYALADKRLGASITAIHSTPARRWTLQSMAEAAGMSRTSFAAAFRQTVGLSPMDYLTRWRMTLAAEKLIHTRQSVASIAYSVGYDSEKSFSTAFRRVRGCPPREFTRRQRAASPEAGSGNLVESPEELHSSIPDFALSY</sequence>
<dbReference type="PROSITE" id="PS01124">
    <property type="entry name" value="HTH_ARAC_FAMILY_2"/>
    <property type="match status" value="1"/>
</dbReference>
<evidence type="ECO:0000313" key="7">
    <source>
        <dbReference type="Proteomes" id="UP001526446"/>
    </source>
</evidence>
<accession>A0ABT3Q7F9</accession>
<dbReference type="Proteomes" id="UP001526446">
    <property type="component" value="Unassembled WGS sequence"/>
</dbReference>
<dbReference type="Pfam" id="PF12833">
    <property type="entry name" value="HTH_18"/>
    <property type="match status" value="1"/>
</dbReference>
<evidence type="ECO:0000256" key="2">
    <source>
        <dbReference type="ARBA" id="ARBA00023125"/>
    </source>
</evidence>
<evidence type="ECO:0000259" key="5">
    <source>
        <dbReference type="PROSITE" id="PS01124"/>
    </source>
</evidence>
<dbReference type="PANTHER" id="PTHR46796:SF7">
    <property type="entry name" value="ARAC FAMILY TRANSCRIPTIONAL REGULATOR"/>
    <property type="match status" value="1"/>
</dbReference>
<dbReference type="SUPFAM" id="SSF46689">
    <property type="entry name" value="Homeodomain-like"/>
    <property type="match status" value="2"/>
</dbReference>
<dbReference type="InterPro" id="IPR009057">
    <property type="entry name" value="Homeodomain-like_sf"/>
</dbReference>
<keyword evidence="3" id="KW-0804">Transcription</keyword>
<dbReference type="InterPro" id="IPR050204">
    <property type="entry name" value="AraC_XylS_family_regulators"/>
</dbReference>
<dbReference type="InterPro" id="IPR032783">
    <property type="entry name" value="AraC_lig"/>
</dbReference>
<keyword evidence="7" id="KW-1185">Reference proteome</keyword>
<dbReference type="Gene3D" id="1.10.10.60">
    <property type="entry name" value="Homeodomain-like"/>
    <property type="match status" value="2"/>
</dbReference>
<protein>
    <submittedName>
        <fullName evidence="6">AraC family transcriptional regulator</fullName>
    </submittedName>
</protein>
<name>A0ABT3Q7F9_9PROT</name>
<evidence type="ECO:0000313" key="6">
    <source>
        <dbReference type="EMBL" id="MCX2561210.1"/>
    </source>
</evidence>
<organism evidence="6 7">
    <name type="scientific">Acetobacter farinalis</name>
    <dbReference type="NCBI Taxonomy" id="1260984"/>
    <lineage>
        <taxon>Bacteria</taxon>
        <taxon>Pseudomonadati</taxon>
        <taxon>Pseudomonadota</taxon>
        <taxon>Alphaproteobacteria</taxon>
        <taxon>Acetobacterales</taxon>
        <taxon>Acetobacteraceae</taxon>
        <taxon>Acetobacter</taxon>
    </lineage>
</organism>
<dbReference type="RefSeq" id="WP_242007252.1">
    <property type="nucleotide sequence ID" value="NZ_JAPIUX010000005.1"/>
</dbReference>